<protein>
    <submittedName>
        <fullName evidence="1">Uncharacterized protein</fullName>
    </submittedName>
</protein>
<reference evidence="1" key="1">
    <citation type="submission" date="2014-09" db="EMBL/GenBank/DDBJ databases">
        <authorList>
            <person name="Magalhaes I.L.F."/>
            <person name="Oliveira U."/>
            <person name="Santos F.R."/>
            <person name="Vidigal T.H.D.A."/>
            <person name="Brescovit A.D."/>
            <person name="Santos A.J."/>
        </authorList>
    </citation>
    <scope>NUCLEOTIDE SEQUENCE</scope>
    <source>
        <tissue evidence="1">Shoot tissue taken approximately 20 cm above the soil surface</tissue>
    </source>
</reference>
<dbReference type="EMBL" id="GBRH01277002">
    <property type="protein sequence ID" value="JAD20893.1"/>
    <property type="molecule type" value="Transcribed_RNA"/>
</dbReference>
<proteinExistence type="predicted"/>
<name>A0A0A8Y6Y8_ARUDO</name>
<sequence>MFTGGYRNFGKEISACSQMKHTTK</sequence>
<accession>A0A0A8Y6Y8</accession>
<reference evidence="1" key="2">
    <citation type="journal article" date="2015" name="Data Brief">
        <title>Shoot transcriptome of the giant reed, Arundo donax.</title>
        <authorList>
            <person name="Barrero R.A."/>
            <person name="Guerrero F.D."/>
            <person name="Moolhuijzen P."/>
            <person name="Goolsby J.A."/>
            <person name="Tidwell J."/>
            <person name="Bellgard S.E."/>
            <person name="Bellgard M.I."/>
        </authorList>
    </citation>
    <scope>NUCLEOTIDE SEQUENCE</scope>
    <source>
        <tissue evidence="1">Shoot tissue taken approximately 20 cm above the soil surface</tissue>
    </source>
</reference>
<dbReference type="AlphaFoldDB" id="A0A0A8Y6Y8"/>
<organism evidence="1">
    <name type="scientific">Arundo donax</name>
    <name type="common">Giant reed</name>
    <name type="synonym">Donax arundinaceus</name>
    <dbReference type="NCBI Taxonomy" id="35708"/>
    <lineage>
        <taxon>Eukaryota</taxon>
        <taxon>Viridiplantae</taxon>
        <taxon>Streptophyta</taxon>
        <taxon>Embryophyta</taxon>
        <taxon>Tracheophyta</taxon>
        <taxon>Spermatophyta</taxon>
        <taxon>Magnoliopsida</taxon>
        <taxon>Liliopsida</taxon>
        <taxon>Poales</taxon>
        <taxon>Poaceae</taxon>
        <taxon>PACMAD clade</taxon>
        <taxon>Arundinoideae</taxon>
        <taxon>Arundineae</taxon>
        <taxon>Arundo</taxon>
    </lineage>
</organism>
<evidence type="ECO:0000313" key="1">
    <source>
        <dbReference type="EMBL" id="JAD20893.1"/>
    </source>
</evidence>